<comment type="similarity">
    <text evidence="1">Belongs to the thioesterase family.</text>
</comment>
<dbReference type="Proteomes" id="UP000004136">
    <property type="component" value="Unassembled WGS sequence"/>
</dbReference>
<evidence type="ECO:0000313" key="3">
    <source>
        <dbReference type="EMBL" id="EJV87808.1"/>
    </source>
</evidence>
<dbReference type="PANTHER" id="PTHR11487:SF0">
    <property type="entry name" value="S-ACYL FATTY ACID SYNTHASE THIOESTERASE, MEDIUM CHAIN"/>
    <property type="match status" value="1"/>
</dbReference>
<comment type="caution">
    <text evidence="3">The sequence shown here is derived from an EMBL/GenBank/DDBJ whole genome shotgun (WGS) entry which is preliminary data.</text>
</comment>
<organism evidence="3 4">
    <name type="scientific">Bacillus cereus HuA2-1</name>
    <dbReference type="NCBI Taxonomy" id="1053201"/>
    <lineage>
        <taxon>Bacteria</taxon>
        <taxon>Bacillati</taxon>
        <taxon>Bacillota</taxon>
        <taxon>Bacilli</taxon>
        <taxon>Bacillales</taxon>
        <taxon>Bacillaceae</taxon>
        <taxon>Bacillus</taxon>
        <taxon>Bacillus cereus group</taxon>
    </lineage>
</organism>
<dbReference type="InterPro" id="IPR029058">
    <property type="entry name" value="AB_hydrolase_fold"/>
</dbReference>
<dbReference type="PATRIC" id="fig|1053201.3.peg.1335"/>
<name>J8YXL4_BACCE</name>
<dbReference type="Pfam" id="PF00975">
    <property type="entry name" value="Thioesterase"/>
    <property type="match status" value="1"/>
</dbReference>
<reference evidence="3 4" key="1">
    <citation type="submission" date="2012-04" db="EMBL/GenBank/DDBJ databases">
        <title>The Genome Sequence of Bacillus cereus HuA2-1.</title>
        <authorList>
            <consortium name="The Broad Institute Genome Sequencing Platform"/>
            <consortium name="The Broad Institute Genome Sequencing Center for Infectious Disease"/>
            <person name="Feldgarden M."/>
            <person name="Van der Auwera G.A."/>
            <person name="Mahillon J."/>
            <person name="Duprez V."/>
            <person name="Timmery S."/>
            <person name="Mattelet C."/>
            <person name="Dierick K."/>
            <person name="Sun M."/>
            <person name="Yu Z."/>
            <person name="Zhu L."/>
            <person name="Hu X."/>
            <person name="Shank E.B."/>
            <person name="Swiecicka I."/>
            <person name="Hansen B.M."/>
            <person name="Andrup L."/>
            <person name="Young S.K."/>
            <person name="Zeng Q."/>
            <person name="Gargeya S."/>
            <person name="Fitzgerald M."/>
            <person name="Haas B."/>
            <person name="Abouelleil A."/>
            <person name="Alvarado L."/>
            <person name="Arachchi H.M."/>
            <person name="Berlin A."/>
            <person name="Chapman S.B."/>
            <person name="Goldberg J."/>
            <person name="Griggs A."/>
            <person name="Gujja S."/>
            <person name="Hansen M."/>
            <person name="Howarth C."/>
            <person name="Imamovic A."/>
            <person name="Larimer J."/>
            <person name="McCowen C."/>
            <person name="Montmayeur A."/>
            <person name="Murphy C."/>
            <person name="Neiman D."/>
            <person name="Pearson M."/>
            <person name="Priest M."/>
            <person name="Roberts A."/>
            <person name="Saif S."/>
            <person name="Shea T."/>
            <person name="Sisk P."/>
            <person name="Sykes S."/>
            <person name="Wortman J."/>
            <person name="Nusbaum C."/>
            <person name="Birren B."/>
        </authorList>
    </citation>
    <scope>NUCLEOTIDE SEQUENCE [LARGE SCALE GENOMIC DNA]</scope>
    <source>
        <strain evidence="3 4">HuA2-1</strain>
    </source>
</reference>
<dbReference type="PANTHER" id="PTHR11487">
    <property type="entry name" value="THIOESTERASE"/>
    <property type="match status" value="1"/>
</dbReference>
<proteinExistence type="inferred from homology"/>
<evidence type="ECO:0000259" key="2">
    <source>
        <dbReference type="Pfam" id="PF00975"/>
    </source>
</evidence>
<dbReference type="OrthoDB" id="2213423at2"/>
<dbReference type="HOGENOM" id="CLU_070456_2_0_9"/>
<feature type="domain" description="Thioesterase" evidence="2">
    <location>
        <begin position="2"/>
        <end position="227"/>
    </location>
</feature>
<dbReference type="InterPro" id="IPR012223">
    <property type="entry name" value="TEII"/>
</dbReference>
<evidence type="ECO:0000313" key="4">
    <source>
        <dbReference type="Proteomes" id="UP000004136"/>
    </source>
</evidence>
<dbReference type="Gene3D" id="3.40.50.1820">
    <property type="entry name" value="alpha/beta hydrolase"/>
    <property type="match status" value="1"/>
</dbReference>
<dbReference type="GO" id="GO:0008610">
    <property type="term" value="P:lipid biosynthetic process"/>
    <property type="evidence" value="ECO:0007669"/>
    <property type="project" value="TreeGrafter"/>
</dbReference>
<dbReference type="RefSeq" id="WP_002135667.1">
    <property type="nucleotide sequence ID" value="NZ_JH804672.1"/>
</dbReference>
<protein>
    <recommendedName>
        <fullName evidence="2">Thioesterase domain-containing protein</fullName>
    </recommendedName>
</protein>
<dbReference type="AlphaFoldDB" id="J8YXL4"/>
<dbReference type="InterPro" id="IPR001031">
    <property type="entry name" value="Thioesterase"/>
</dbReference>
<accession>J8YXL4</accession>
<dbReference type="EMBL" id="AHDV01000007">
    <property type="protein sequence ID" value="EJV87808.1"/>
    <property type="molecule type" value="Genomic_DNA"/>
</dbReference>
<dbReference type="SUPFAM" id="SSF53474">
    <property type="entry name" value="alpha/beta-Hydrolases"/>
    <property type="match status" value="1"/>
</dbReference>
<sequence length="233" mass="27186">MILFCLPYAGGSKSIYRNWKKHLKDSITLFPIELKGHGTRYAESFYENIEEAIEDVYTLIKDKIDMENYAILGHSMGSLLAYELYYKIDQMNKKKPKHIFFLGHGAPNIKKQYEISHLLPDDKFIEKIMALGGTPEEVINNQELLSIFVPILKNDFKLLDSYKYIDKKQKINCDISIMYGDNDTIALPEIHEWSRHTNKEFNIYKFHGTHFFINEHVESITNIINTKLLSTKG</sequence>
<gene>
    <name evidence="3" type="ORF">IG3_01295</name>
</gene>
<evidence type="ECO:0000256" key="1">
    <source>
        <dbReference type="ARBA" id="ARBA00007169"/>
    </source>
</evidence>